<reference evidence="1" key="2">
    <citation type="submission" date="2020-09" db="EMBL/GenBank/DDBJ databases">
        <authorList>
            <person name="Sun Q."/>
            <person name="Kim S."/>
        </authorList>
    </citation>
    <scope>NUCLEOTIDE SEQUENCE</scope>
    <source>
        <strain evidence="1">KCTC 12719</strain>
    </source>
</reference>
<dbReference type="EMBL" id="BMXB01000009">
    <property type="protein sequence ID" value="GHA41219.1"/>
    <property type="molecule type" value="Genomic_DNA"/>
</dbReference>
<dbReference type="Proteomes" id="UP000610456">
    <property type="component" value="Unassembled WGS sequence"/>
</dbReference>
<gene>
    <name evidence="1" type="ORF">GCM10007103_23300</name>
</gene>
<protein>
    <submittedName>
        <fullName evidence="1">Uncharacterized protein</fullName>
    </submittedName>
</protein>
<evidence type="ECO:0000313" key="2">
    <source>
        <dbReference type="Proteomes" id="UP000610456"/>
    </source>
</evidence>
<dbReference type="AlphaFoldDB" id="A0A918SII1"/>
<organism evidence="1 2">
    <name type="scientific">Salinimicrobium marinum</name>
    <dbReference type="NCBI Taxonomy" id="680283"/>
    <lineage>
        <taxon>Bacteria</taxon>
        <taxon>Pseudomonadati</taxon>
        <taxon>Bacteroidota</taxon>
        <taxon>Flavobacteriia</taxon>
        <taxon>Flavobacteriales</taxon>
        <taxon>Flavobacteriaceae</taxon>
        <taxon>Salinimicrobium</taxon>
    </lineage>
</organism>
<sequence>MLLNISHDYSSKKPVIDAEVGKTFTLAQRQEWKGISHQNINITAASLDIYNLLTANGKENTCNIEMRPNGIIISFRSMQETYALVIANYKLKVYKGKAEEYSFYKDQHFIKIWAGSNDPEIHQFVKKIIKNKSDNAPTRVDDL</sequence>
<dbReference type="RefSeq" id="WP_189604936.1">
    <property type="nucleotide sequence ID" value="NZ_BMXB01000009.1"/>
</dbReference>
<comment type="caution">
    <text evidence="1">The sequence shown here is derived from an EMBL/GenBank/DDBJ whole genome shotgun (WGS) entry which is preliminary data.</text>
</comment>
<reference evidence="1" key="1">
    <citation type="journal article" date="2014" name="Int. J. Syst. Evol. Microbiol.">
        <title>Complete genome sequence of Corynebacterium casei LMG S-19264T (=DSM 44701T), isolated from a smear-ripened cheese.</title>
        <authorList>
            <consortium name="US DOE Joint Genome Institute (JGI-PGF)"/>
            <person name="Walter F."/>
            <person name="Albersmeier A."/>
            <person name="Kalinowski J."/>
            <person name="Ruckert C."/>
        </authorList>
    </citation>
    <scope>NUCLEOTIDE SEQUENCE</scope>
    <source>
        <strain evidence="1">KCTC 12719</strain>
    </source>
</reference>
<proteinExistence type="predicted"/>
<keyword evidence="2" id="KW-1185">Reference proteome</keyword>
<evidence type="ECO:0000313" key="1">
    <source>
        <dbReference type="EMBL" id="GHA41219.1"/>
    </source>
</evidence>
<name>A0A918SII1_9FLAO</name>
<accession>A0A918SII1</accession>